<gene>
    <name evidence="1" type="ORF">IFM89_031023</name>
</gene>
<dbReference type="SUPFAM" id="SSF53335">
    <property type="entry name" value="S-adenosyl-L-methionine-dependent methyltransferases"/>
    <property type="match status" value="1"/>
</dbReference>
<sequence>MPIPMGYSTFLLPGSSFYSTIESSSRSLSTCVRRPKFILCLWRQSIRLYAYTYKSKFTTQEFNFQQYMEKPFLMDATKRNKADSSFGQHKIASSPVACEAATMSIGKRAIPNASYVVKRIKLVRFKEKEMIPRKIQLVGFMQMVKPPDLPSNSFDLVSLAYVIHEFPTRAIVGSGEGSLRLLHPGGMLAITNNSPKSKIPGSCHRYCLHR</sequence>
<accession>A0A835H705</accession>
<dbReference type="Gene3D" id="3.40.50.150">
    <property type="entry name" value="Vaccinia Virus protein VP39"/>
    <property type="match status" value="1"/>
</dbReference>
<dbReference type="EMBL" id="JADFTS010000008">
    <property type="protein sequence ID" value="KAF9594421.1"/>
    <property type="molecule type" value="Genomic_DNA"/>
</dbReference>
<evidence type="ECO:0000313" key="1">
    <source>
        <dbReference type="EMBL" id="KAF9594421.1"/>
    </source>
</evidence>
<evidence type="ECO:0008006" key="3">
    <source>
        <dbReference type="Google" id="ProtNLM"/>
    </source>
</evidence>
<dbReference type="InterPro" id="IPR029063">
    <property type="entry name" value="SAM-dependent_MTases_sf"/>
</dbReference>
<dbReference type="AlphaFoldDB" id="A0A835H705"/>
<dbReference type="Proteomes" id="UP000631114">
    <property type="component" value="Unassembled WGS sequence"/>
</dbReference>
<reference evidence="1 2" key="1">
    <citation type="submission" date="2020-10" db="EMBL/GenBank/DDBJ databases">
        <title>The Coptis chinensis genome and diversification of protoberbering-type alkaloids.</title>
        <authorList>
            <person name="Wang B."/>
            <person name="Shu S."/>
            <person name="Song C."/>
            <person name="Liu Y."/>
        </authorList>
    </citation>
    <scope>NUCLEOTIDE SEQUENCE [LARGE SCALE GENOMIC DNA]</scope>
    <source>
        <strain evidence="1">HL-2020</strain>
        <tissue evidence="1">Leaf</tissue>
    </source>
</reference>
<protein>
    <recommendedName>
        <fullName evidence="3">Methyltransferase type 11 domain-containing protein</fullName>
    </recommendedName>
</protein>
<evidence type="ECO:0000313" key="2">
    <source>
        <dbReference type="Proteomes" id="UP000631114"/>
    </source>
</evidence>
<name>A0A835H705_9MAGN</name>
<proteinExistence type="predicted"/>
<organism evidence="1 2">
    <name type="scientific">Coptis chinensis</name>
    <dbReference type="NCBI Taxonomy" id="261450"/>
    <lineage>
        <taxon>Eukaryota</taxon>
        <taxon>Viridiplantae</taxon>
        <taxon>Streptophyta</taxon>
        <taxon>Embryophyta</taxon>
        <taxon>Tracheophyta</taxon>
        <taxon>Spermatophyta</taxon>
        <taxon>Magnoliopsida</taxon>
        <taxon>Ranunculales</taxon>
        <taxon>Ranunculaceae</taxon>
        <taxon>Coptidoideae</taxon>
        <taxon>Coptis</taxon>
    </lineage>
</organism>
<comment type="caution">
    <text evidence="1">The sequence shown here is derived from an EMBL/GenBank/DDBJ whole genome shotgun (WGS) entry which is preliminary data.</text>
</comment>
<dbReference type="OrthoDB" id="2013972at2759"/>
<keyword evidence="2" id="KW-1185">Reference proteome</keyword>